<evidence type="ECO:0000313" key="3">
    <source>
        <dbReference type="EMBL" id="MWG36245.1"/>
    </source>
</evidence>
<evidence type="ECO:0000256" key="1">
    <source>
        <dbReference type="SAM" id="Phobius"/>
    </source>
</evidence>
<dbReference type="Proteomes" id="UP000451471">
    <property type="component" value="Unassembled WGS sequence"/>
</dbReference>
<dbReference type="OrthoDB" id="118020at2157"/>
<accession>A0A6B0GVT0</accession>
<evidence type="ECO:0000259" key="2">
    <source>
        <dbReference type="Pfam" id="PF07790"/>
    </source>
</evidence>
<feature type="domain" description="Archaeal Type IV pilin N-terminal" evidence="2">
    <location>
        <begin position="12"/>
        <end position="99"/>
    </location>
</feature>
<organism evidence="3 4">
    <name type="scientific">Halomarina oriensis</name>
    <dbReference type="NCBI Taxonomy" id="671145"/>
    <lineage>
        <taxon>Archaea</taxon>
        <taxon>Methanobacteriati</taxon>
        <taxon>Methanobacteriota</taxon>
        <taxon>Stenosarchaea group</taxon>
        <taxon>Halobacteria</taxon>
        <taxon>Halobacteriales</taxon>
        <taxon>Natronomonadaceae</taxon>
        <taxon>Halomarina</taxon>
    </lineage>
</organism>
<keyword evidence="4" id="KW-1185">Reference proteome</keyword>
<gene>
    <name evidence="3" type="ORF">GQS65_17445</name>
</gene>
<dbReference type="AlphaFoldDB" id="A0A6B0GVT0"/>
<name>A0A6B0GVT0_9EURY</name>
<feature type="transmembrane region" description="Helical" evidence="1">
    <location>
        <begin position="20"/>
        <end position="42"/>
    </location>
</feature>
<dbReference type="EMBL" id="WSZK01000033">
    <property type="protein sequence ID" value="MWG36245.1"/>
    <property type="molecule type" value="Genomic_DNA"/>
</dbReference>
<sequence>MNLRKFIDAEDRAVSPVIGVILMVAITVILAAVIASLTLGLGDSAQTAPTAKFDFNQKTVTYNDPNDGDSMEIKTVDISHMSGASIDQGRLAVTVNGEEAYTTDGDSEAVKLWDSDGTMVTASSSTTISLHSIATFSPDTKVTITDPAGADPSLDVGESLESGDTVRIIWTSEDGGSSSTLQEYTVQ</sequence>
<proteinExistence type="predicted"/>
<keyword evidence="1" id="KW-0472">Membrane</keyword>
<dbReference type="RefSeq" id="WP_158205908.1">
    <property type="nucleotide sequence ID" value="NZ_WSZK01000033.1"/>
</dbReference>
<evidence type="ECO:0000313" key="4">
    <source>
        <dbReference type="Proteomes" id="UP000451471"/>
    </source>
</evidence>
<keyword evidence="1" id="KW-0812">Transmembrane</keyword>
<comment type="caution">
    <text evidence="3">The sequence shown here is derived from an EMBL/GenBank/DDBJ whole genome shotgun (WGS) entry which is preliminary data.</text>
</comment>
<dbReference type="InterPro" id="IPR013373">
    <property type="entry name" value="Flagellin/pilin_N_arc"/>
</dbReference>
<keyword evidence="1" id="KW-1133">Transmembrane helix</keyword>
<protein>
    <submittedName>
        <fullName evidence="3">Type IV pilin</fullName>
    </submittedName>
</protein>
<dbReference type="InterPro" id="IPR012859">
    <property type="entry name" value="Pilin_N_archaeal"/>
</dbReference>
<dbReference type="Pfam" id="PF07790">
    <property type="entry name" value="Pilin_N"/>
    <property type="match status" value="1"/>
</dbReference>
<dbReference type="NCBIfam" id="TIGR02537">
    <property type="entry name" value="arch_flag_Nterm"/>
    <property type="match status" value="1"/>
</dbReference>
<reference evidence="3 4" key="1">
    <citation type="submission" date="2019-12" db="EMBL/GenBank/DDBJ databases">
        <title>Halocatena pleomorpha gen. nov. sp. nov., an extremely halophilic archaeon of family Halobacteriaceae isolated from saltpan soil.</title>
        <authorList>
            <person name="Pal Y."/>
            <person name="Verma A."/>
            <person name="Krishnamurthi S."/>
            <person name="Kumar P."/>
        </authorList>
    </citation>
    <scope>NUCLEOTIDE SEQUENCE [LARGE SCALE GENOMIC DNA]</scope>
    <source>
        <strain evidence="3 4">JCM 16495</strain>
    </source>
</reference>